<evidence type="ECO:0000313" key="2">
    <source>
        <dbReference type="EMBL" id="CBK68368.1"/>
    </source>
</evidence>
<dbReference type="KEGG" id="bxy:BXY_33680"/>
<dbReference type="Pfam" id="PF01807">
    <property type="entry name" value="Zn_ribbon_DnaG"/>
    <property type="match status" value="1"/>
</dbReference>
<dbReference type="EMBL" id="FP929033">
    <property type="protein sequence ID" value="CBK68368.1"/>
    <property type="molecule type" value="Genomic_DNA"/>
</dbReference>
<proteinExistence type="predicted"/>
<dbReference type="SUPFAM" id="SSF57783">
    <property type="entry name" value="Zinc beta-ribbon"/>
    <property type="match status" value="1"/>
</dbReference>
<accession>D6D1R6</accession>
<feature type="domain" description="Zinc finger CHC2-type" evidence="1">
    <location>
        <begin position="29"/>
        <end position="93"/>
    </location>
</feature>
<dbReference type="Proteomes" id="UP000008795">
    <property type="component" value="Chromosome"/>
</dbReference>
<dbReference type="GO" id="GO:0003677">
    <property type="term" value="F:DNA binding"/>
    <property type="evidence" value="ECO:0007669"/>
    <property type="project" value="InterPro"/>
</dbReference>
<dbReference type="GO" id="GO:0006260">
    <property type="term" value="P:DNA replication"/>
    <property type="evidence" value="ECO:0007669"/>
    <property type="project" value="InterPro"/>
</dbReference>
<dbReference type="Gene3D" id="3.90.580.10">
    <property type="entry name" value="Zinc finger, CHC2-type domain"/>
    <property type="match status" value="1"/>
</dbReference>
<name>D6D1R6_9BACE</name>
<protein>
    <submittedName>
        <fullName evidence="2">DNA primase (Bacterial type)</fullName>
    </submittedName>
</protein>
<dbReference type="PATRIC" id="fig|657309.4.peg.2209"/>
<dbReference type="InterPro" id="IPR036977">
    <property type="entry name" value="DNA_primase_Znf_CHC2"/>
</dbReference>
<dbReference type="Pfam" id="PF13155">
    <property type="entry name" value="Toprim_2"/>
    <property type="match status" value="1"/>
</dbReference>
<dbReference type="eggNOG" id="COG0358">
    <property type="taxonomic scope" value="Bacteria"/>
</dbReference>
<dbReference type="Gene3D" id="3.40.1360.10">
    <property type="match status" value="1"/>
</dbReference>
<dbReference type="InterPro" id="IPR002694">
    <property type="entry name" value="Znf_CHC2"/>
</dbReference>
<dbReference type="AlphaFoldDB" id="D6D1R6"/>
<organism evidence="2 3">
    <name type="scientific">Bacteroides xylanisolvens XB1A</name>
    <dbReference type="NCBI Taxonomy" id="657309"/>
    <lineage>
        <taxon>Bacteria</taxon>
        <taxon>Pseudomonadati</taxon>
        <taxon>Bacteroidota</taxon>
        <taxon>Bacteroidia</taxon>
        <taxon>Bacteroidales</taxon>
        <taxon>Bacteroidaceae</taxon>
        <taxon>Bacteroides</taxon>
    </lineage>
</organism>
<dbReference type="HOGENOM" id="CLU_070537_1_0_10"/>
<reference evidence="2 3" key="1">
    <citation type="submission" date="2010-03" db="EMBL/GenBank/DDBJ databases">
        <title>The genome sequence of Bacteriodes xylanisolvens XB1A.</title>
        <authorList>
            <consortium name="metaHIT consortium -- http://www.metahit.eu/"/>
            <person name="Pajon A."/>
            <person name="Turner K."/>
            <person name="Parkhill J."/>
            <person name="Bernalier A."/>
        </authorList>
    </citation>
    <scope>NUCLEOTIDE SEQUENCE [LARGE SCALE GENOMIC DNA]</scope>
    <source>
        <strain evidence="2 3">XB1A</strain>
    </source>
</reference>
<dbReference type="GO" id="GO:0008270">
    <property type="term" value="F:zinc ion binding"/>
    <property type="evidence" value="ECO:0007669"/>
    <property type="project" value="InterPro"/>
</dbReference>
<evidence type="ECO:0000259" key="1">
    <source>
        <dbReference type="Pfam" id="PF01807"/>
    </source>
</evidence>
<gene>
    <name evidence="2" type="ORF">BXY_33680</name>
</gene>
<sequence>MRRMERTDIDTMRQISLADFLARLGHEPVRRSGNELWYHAPYRNERTPSFRVNVAKRLWYDFGLGKGGDIFTLAGEFARSGDFMAQAGFIAETVRMPFVSAKKPLYLPEPSEPAFEGVEAVPLLRSPLTDYLAERGIPYAVASRHCCRLNYGVRGKRYFTVGFPNVAGGYEIRSRYFKGCIPPKDVSLIKPEDTASDVCSVFEGFMDFLSADTLGIGGNGDSLVLNSVANVGKAVKHLDGYGRIDCFLDRDESGRRTLEVLKGHYGGRVCDRSALYDGCKDLNEYLQRTAKKEMNNNLKIKGQ</sequence>
<dbReference type="GO" id="GO:0003899">
    <property type="term" value="F:DNA-directed RNA polymerase activity"/>
    <property type="evidence" value="ECO:0007669"/>
    <property type="project" value="InterPro"/>
</dbReference>
<evidence type="ECO:0000313" key="3">
    <source>
        <dbReference type="Proteomes" id="UP000008795"/>
    </source>
</evidence>
<reference evidence="2 3" key="2">
    <citation type="submission" date="2010-03" db="EMBL/GenBank/DDBJ databases">
        <authorList>
            <person name="Pajon A."/>
        </authorList>
    </citation>
    <scope>NUCLEOTIDE SEQUENCE [LARGE SCALE GENOMIC DNA]</scope>
    <source>
        <strain evidence="2 3">XB1A</strain>
    </source>
</reference>